<dbReference type="PANTHER" id="PTHR31377">
    <property type="entry name" value="AGMATINE DEIMINASE-RELATED"/>
    <property type="match status" value="1"/>
</dbReference>
<dbReference type="Proteomes" id="UP001064087">
    <property type="component" value="Chromosome"/>
</dbReference>
<dbReference type="InterPro" id="IPR007466">
    <property type="entry name" value="Peptidyl-Arg-deiminase_porph"/>
</dbReference>
<dbReference type="Gene3D" id="3.75.10.10">
    <property type="entry name" value="L-arginine/glycine Amidinotransferase, Chain A"/>
    <property type="match status" value="1"/>
</dbReference>
<reference evidence="2" key="1">
    <citation type="submission" date="2022-10" db="EMBL/GenBank/DDBJ databases">
        <title>Roseovarius pelagicus sp. nov., isolated from Arctic seawater.</title>
        <authorList>
            <person name="Hong Y.W."/>
            <person name="Hwang C.Y."/>
        </authorList>
    </citation>
    <scope>NUCLEOTIDE SEQUENCE</scope>
    <source>
        <strain evidence="2">HL-MP18</strain>
    </source>
</reference>
<sequence length="335" mass="36498">MNTPKSQGYSMPPEWAPHARTWMMWPCREIVWDDMQATRRSYANVAHAVARHEPLTMLVRPQDMADARDLLGSDIEVLESPIDDSWCRDAGPCFVTGANGAKAGVNFRFNAWGEKYTPFDGDDRAASAILNAAGVPIFDSKLIAEGGGVNVDGRGTILTTETCFPNANRNPDWSRAQIEAELMEMLGGTKVIWLPGSELEVETNGHVDGIAAFMAPGLVLMEGPTDEGSDWDKINARNVAAMQGQTDATGAPITIRTVPPAMGDFPHPDMFCSSYVNSYICNDAVIMPEYGVREDDIAAELFQDFFPDRTIERVNIDAIAIGGGGIHCITQQEPA</sequence>
<name>A0ABY6DBS6_9RHOB</name>
<keyword evidence="3" id="KW-1185">Reference proteome</keyword>
<dbReference type="SUPFAM" id="SSF55909">
    <property type="entry name" value="Pentein"/>
    <property type="match status" value="1"/>
</dbReference>
<dbReference type="PANTHER" id="PTHR31377:SF0">
    <property type="entry name" value="AGMATINE DEIMINASE-RELATED"/>
    <property type="match status" value="1"/>
</dbReference>
<evidence type="ECO:0000256" key="1">
    <source>
        <dbReference type="ARBA" id="ARBA00022801"/>
    </source>
</evidence>
<proteinExistence type="predicted"/>
<organism evidence="2 3">
    <name type="scientific">Roseovarius pelagicus</name>
    <dbReference type="NCBI Taxonomy" id="2980108"/>
    <lineage>
        <taxon>Bacteria</taxon>
        <taxon>Pseudomonadati</taxon>
        <taxon>Pseudomonadota</taxon>
        <taxon>Alphaproteobacteria</taxon>
        <taxon>Rhodobacterales</taxon>
        <taxon>Roseobacteraceae</taxon>
        <taxon>Roseovarius</taxon>
    </lineage>
</organism>
<evidence type="ECO:0000313" key="3">
    <source>
        <dbReference type="Proteomes" id="UP001064087"/>
    </source>
</evidence>
<dbReference type="Pfam" id="PF04371">
    <property type="entry name" value="PAD_porph"/>
    <property type="match status" value="1"/>
</dbReference>
<dbReference type="EMBL" id="CP106738">
    <property type="protein sequence ID" value="UXX83464.1"/>
    <property type="molecule type" value="Genomic_DNA"/>
</dbReference>
<evidence type="ECO:0000313" key="2">
    <source>
        <dbReference type="EMBL" id="UXX83464.1"/>
    </source>
</evidence>
<dbReference type="RefSeq" id="WP_263048055.1">
    <property type="nucleotide sequence ID" value="NZ_CP106738.1"/>
</dbReference>
<accession>A0ABY6DBS6</accession>
<protein>
    <submittedName>
        <fullName evidence="2">Agmatine deiminase family protein</fullName>
    </submittedName>
</protein>
<keyword evidence="1" id="KW-0378">Hydrolase</keyword>
<gene>
    <name evidence="2" type="ORF">N7U68_01925</name>
</gene>